<dbReference type="InterPro" id="IPR017926">
    <property type="entry name" value="GATASE"/>
</dbReference>
<name>A0A974WHE5_9BACT</name>
<dbReference type="RefSeq" id="WP_205720668.1">
    <property type="nucleotide sequence ID" value="NZ_CP070608.1"/>
</dbReference>
<dbReference type="PROSITE" id="PS51273">
    <property type="entry name" value="GATASE_TYPE_1"/>
    <property type="match status" value="1"/>
</dbReference>
<protein>
    <submittedName>
        <fullName evidence="3">Aminodeoxychorismate/anthranilate synthase component II</fullName>
    </submittedName>
</protein>
<sequence length="207" mass="22822">MKILVLDNYDSFVYNLVHGVRELGYGEALTVVRNDKISLEEVDQFDKILLSPGPGIPDEAGIMKALIEKYGATKSILGICLGHQAIAEVYGAELYNMKEVLHGIEGELVEHFDEIFDGMPASFKIGHYHSWAVKEDSISSPLKITAKDKSGLVMGLSHEQFDVKGLQFHPESILTEGGMKIIENWLAKENPLLGGARGGYEVIKTHP</sequence>
<dbReference type="PRINTS" id="PR00096">
    <property type="entry name" value="GATASE"/>
</dbReference>
<accession>A0A974WHE5</accession>
<dbReference type="InterPro" id="IPR006221">
    <property type="entry name" value="TrpG/PapA_dom"/>
</dbReference>
<evidence type="ECO:0000313" key="3">
    <source>
        <dbReference type="EMBL" id="QSE96155.1"/>
    </source>
</evidence>
<organism evidence="3 4">
    <name type="scientific">Fulvivirga lutea</name>
    <dbReference type="NCBI Taxonomy" id="2810512"/>
    <lineage>
        <taxon>Bacteria</taxon>
        <taxon>Pseudomonadati</taxon>
        <taxon>Bacteroidota</taxon>
        <taxon>Cytophagia</taxon>
        <taxon>Cytophagales</taxon>
        <taxon>Fulvivirgaceae</taxon>
        <taxon>Fulvivirga</taxon>
    </lineage>
</organism>
<proteinExistence type="predicted"/>
<reference evidence="3" key="1">
    <citation type="submission" date="2021-02" db="EMBL/GenBank/DDBJ databases">
        <title>Fulvivirga sp. S481 isolated from sea water.</title>
        <authorList>
            <person name="Bae S.S."/>
            <person name="Baek K."/>
        </authorList>
    </citation>
    <scope>NUCLEOTIDE SEQUENCE</scope>
    <source>
        <strain evidence="3">S481</strain>
    </source>
</reference>
<evidence type="ECO:0000256" key="1">
    <source>
        <dbReference type="ARBA" id="ARBA00022962"/>
    </source>
</evidence>
<gene>
    <name evidence="3" type="ORF">JR347_11075</name>
</gene>
<feature type="domain" description="Glutamine amidotransferase" evidence="2">
    <location>
        <begin position="4"/>
        <end position="187"/>
    </location>
</feature>
<dbReference type="PANTHER" id="PTHR43418:SF4">
    <property type="entry name" value="MULTIFUNCTIONAL TRYPTOPHAN BIOSYNTHESIS PROTEIN"/>
    <property type="match status" value="1"/>
</dbReference>
<dbReference type="Gene3D" id="3.40.50.880">
    <property type="match status" value="1"/>
</dbReference>
<keyword evidence="1" id="KW-0315">Glutamine amidotransferase</keyword>
<dbReference type="SUPFAM" id="SSF52317">
    <property type="entry name" value="Class I glutamine amidotransferase-like"/>
    <property type="match status" value="1"/>
</dbReference>
<dbReference type="Proteomes" id="UP000662783">
    <property type="component" value="Chromosome"/>
</dbReference>
<dbReference type="KEGG" id="fuv:JR347_11075"/>
<dbReference type="InterPro" id="IPR050472">
    <property type="entry name" value="Anth_synth/Amidotransfase"/>
</dbReference>
<dbReference type="CDD" id="cd01743">
    <property type="entry name" value="GATase1_Anthranilate_Synthase"/>
    <property type="match status" value="1"/>
</dbReference>
<dbReference type="PRINTS" id="PR00097">
    <property type="entry name" value="ANTSNTHASEII"/>
</dbReference>
<dbReference type="GO" id="GO:0005829">
    <property type="term" value="C:cytosol"/>
    <property type="evidence" value="ECO:0007669"/>
    <property type="project" value="TreeGrafter"/>
</dbReference>
<dbReference type="Pfam" id="PF00117">
    <property type="entry name" value="GATase"/>
    <property type="match status" value="1"/>
</dbReference>
<dbReference type="PANTHER" id="PTHR43418">
    <property type="entry name" value="MULTIFUNCTIONAL TRYPTOPHAN BIOSYNTHESIS PROTEIN-RELATED"/>
    <property type="match status" value="1"/>
</dbReference>
<dbReference type="PRINTS" id="PR00099">
    <property type="entry name" value="CPSGATASE"/>
</dbReference>
<evidence type="ECO:0000259" key="2">
    <source>
        <dbReference type="Pfam" id="PF00117"/>
    </source>
</evidence>
<dbReference type="GO" id="GO:0004049">
    <property type="term" value="F:anthranilate synthase activity"/>
    <property type="evidence" value="ECO:0007669"/>
    <property type="project" value="TreeGrafter"/>
</dbReference>
<dbReference type="FunFam" id="3.40.50.880:FF:000003">
    <property type="entry name" value="Anthranilate synthase component II"/>
    <property type="match status" value="1"/>
</dbReference>
<dbReference type="EMBL" id="CP070608">
    <property type="protein sequence ID" value="QSE96155.1"/>
    <property type="molecule type" value="Genomic_DNA"/>
</dbReference>
<evidence type="ECO:0000313" key="4">
    <source>
        <dbReference type="Proteomes" id="UP000662783"/>
    </source>
</evidence>
<dbReference type="NCBIfam" id="TIGR00566">
    <property type="entry name" value="trpG_papA"/>
    <property type="match status" value="1"/>
</dbReference>
<dbReference type="AlphaFoldDB" id="A0A974WHE5"/>
<dbReference type="GO" id="GO:0000162">
    <property type="term" value="P:L-tryptophan biosynthetic process"/>
    <property type="evidence" value="ECO:0007669"/>
    <property type="project" value="TreeGrafter"/>
</dbReference>
<dbReference type="InterPro" id="IPR029062">
    <property type="entry name" value="Class_I_gatase-like"/>
</dbReference>
<keyword evidence="4" id="KW-1185">Reference proteome</keyword>